<evidence type="ECO:0000313" key="5">
    <source>
        <dbReference type="RefSeq" id="XP_010473858.1"/>
    </source>
</evidence>
<dbReference type="InterPro" id="IPR052929">
    <property type="entry name" value="RNase_H-like_EbsB-rel"/>
</dbReference>
<dbReference type="InterPro" id="IPR044730">
    <property type="entry name" value="RNase_H-like_dom_plant"/>
</dbReference>
<dbReference type="PANTHER" id="PTHR47074:SF49">
    <property type="entry name" value="POLYNUCLEOTIDYL TRANSFERASE, RIBONUCLEASE H-LIKE SUPERFAMILY PROTEIN"/>
    <property type="match status" value="1"/>
</dbReference>
<sequence>MGPPSEMSANLRVSSLIYPTKKTWDHEKVKALLPAYEKEILALQPSKKGARDCHLWLLTSSGIYTAKSGYLAATQKRNDPPPIDPSPTPFDWYKEIWNIRCLPKLKFFLWKAMHDALPVGENLKIQGGNPSASCPHCLQEETVIHLFFHCSFAAQVWEKSPFRTSFDPHRITNLQKGLQIVNQCINLPPVGIGEEPLAPWILWNIWISHNKKVFEQKQNLPQDIVTQAISSARDCISAQPSNPQPPELRREEQRSDPHLDTISCFTDAAWRSDSQAAGFGCLFSDDSRSFEITNQKTATNVASPILAEAIAVSLALQHALDLGFNKLSLASDSHMMIKAINSEIPSKELYGILHDIVDLSLSFSEISFLYVSRKLNRRTDELAKSAIHPVCNPTLLIPV</sequence>
<evidence type="ECO:0000259" key="3">
    <source>
        <dbReference type="Pfam" id="PF13966"/>
    </source>
</evidence>
<dbReference type="InterPro" id="IPR002156">
    <property type="entry name" value="RNaseH_domain"/>
</dbReference>
<dbReference type="Proteomes" id="UP000694864">
    <property type="component" value="Chromosome 16"/>
</dbReference>
<dbReference type="Gene3D" id="3.30.420.10">
    <property type="entry name" value="Ribonuclease H-like superfamily/Ribonuclease H"/>
    <property type="match status" value="1"/>
</dbReference>
<dbReference type="InterPro" id="IPR012337">
    <property type="entry name" value="RNaseH-like_sf"/>
</dbReference>
<dbReference type="Pfam" id="PF13966">
    <property type="entry name" value="zf-RVT"/>
    <property type="match status" value="1"/>
</dbReference>
<feature type="domain" description="RNase H type-1" evidence="2">
    <location>
        <begin position="266"/>
        <end position="386"/>
    </location>
</feature>
<evidence type="ECO:0000259" key="2">
    <source>
        <dbReference type="Pfam" id="PF13456"/>
    </source>
</evidence>
<dbReference type="InterPro" id="IPR026960">
    <property type="entry name" value="RVT-Znf"/>
</dbReference>
<keyword evidence="4" id="KW-1185">Reference proteome</keyword>
<feature type="domain" description="Reverse transcriptase zinc-binding" evidence="3">
    <location>
        <begin position="64"/>
        <end position="157"/>
    </location>
</feature>
<feature type="region of interest" description="Disordered" evidence="1">
    <location>
        <begin position="236"/>
        <end position="256"/>
    </location>
</feature>
<evidence type="ECO:0000313" key="4">
    <source>
        <dbReference type="Proteomes" id="UP000694864"/>
    </source>
</evidence>
<dbReference type="InterPro" id="IPR036397">
    <property type="entry name" value="RNaseH_sf"/>
</dbReference>
<dbReference type="GeneID" id="104753282"/>
<dbReference type="RefSeq" id="XP_010473858.1">
    <property type="nucleotide sequence ID" value="XM_010475556.1"/>
</dbReference>
<evidence type="ECO:0000256" key="1">
    <source>
        <dbReference type="SAM" id="MobiDB-lite"/>
    </source>
</evidence>
<reference evidence="4" key="1">
    <citation type="journal article" date="2014" name="Nat. Commun.">
        <title>The emerging biofuel crop Camelina sativa retains a highly undifferentiated hexaploid genome structure.</title>
        <authorList>
            <person name="Kagale S."/>
            <person name="Koh C."/>
            <person name="Nixon J."/>
            <person name="Bollina V."/>
            <person name="Clarke W.E."/>
            <person name="Tuteja R."/>
            <person name="Spillane C."/>
            <person name="Robinson S.J."/>
            <person name="Links M.G."/>
            <person name="Clarke C."/>
            <person name="Higgins E.E."/>
            <person name="Huebert T."/>
            <person name="Sharpe A.G."/>
            <person name="Parkin I.A."/>
        </authorList>
    </citation>
    <scope>NUCLEOTIDE SEQUENCE [LARGE SCALE GENOMIC DNA]</scope>
    <source>
        <strain evidence="4">cv. DH55</strain>
    </source>
</reference>
<dbReference type="Pfam" id="PF13456">
    <property type="entry name" value="RVT_3"/>
    <property type="match status" value="1"/>
</dbReference>
<accession>A0ABM0WNW9</accession>
<dbReference type="SUPFAM" id="SSF53098">
    <property type="entry name" value="Ribonuclease H-like"/>
    <property type="match status" value="1"/>
</dbReference>
<reference evidence="5" key="2">
    <citation type="submission" date="2025-08" db="UniProtKB">
        <authorList>
            <consortium name="RefSeq"/>
        </authorList>
    </citation>
    <scope>IDENTIFICATION</scope>
    <source>
        <tissue evidence="5">Leaf</tissue>
    </source>
</reference>
<gene>
    <name evidence="5" type="primary">LOC104753282</name>
</gene>
<proteinExistence type="predicted"/>
<protein>
    <submittedName>
        <fullName evidence="5">Uncharacterized protein LOC104753282</fullName>
    </submittedName>
</protein>
<organism evidence="4 5">
    <name type="scientific">Camelina sativa</name>
    <name type="common">False flax</name>
    <name type="synonym">Myagrum sativum</name>
    <dbReference type="NCBI Taxonomy" id="90675"/>
    <lineage>
        <taxon>Eukaryota</taxon>
        <taxon>Viridiplantae</taxon>
        <taxon>Streptophyta</taxon>
        <taxon>Embryophyta</taxon>
        <taxon>Tracheophyta</taxon>
        <taxon>Spermatophyta</taxon>
        <taxon>Magnoliopsida</taxon>
        <taxon>eudicotyledons</taxon>
        <taxon>Gunneridae</taxon>
        <taxon>Pentapetalae</taxon>
        <taxon>rosids</taxon>
        <taxon>malvids</taxon>
        <taxon>Brassicales</taxon>
        <taxon>Brassicaceae</taxon>
        <taxon>Camelineae</taxon>
        <taxon>Camelina</taxon>
    </lineage>
</organism>
<feature type="compositionally biased region" description="Basic and acidic residues" evidence="1">
    <location>
        <begin position="247"/>
        <end position="256"/>
    </location>
</feature>
<name>A0ABM0WNW9_CAMSA</name>
<dbReference type="PANTHER" id="PTHR47074">
    <property type="entry name" value="BNAC02G40300D PROTEIN"/>
    <property type="match status" value="1"/>
</dbReference>
<dbReference type="CDD" id="cd06222">
    <property type="entry name" value="RNase_H_like"/>
    <property type="match status" value="1"/>
</dbReference>